<feature type="compositionally biased region" description="Gly residues" evidence="1">
    <location>
        <begin position="56"/>
        <end position="66"/>
    </location>
</feature>
<dbReference type="EMBL" id="CACVKT020007820">
    <property type="protein sequence ID" value="CAC5410928.1"/>
    <property type="molecule type" value="Genomic_DNA"/>
</dbReference>
<evidence type="ECO:0000256" key="1">
    <source>
        <dbReference type="SAM" id="MobiDB-lite"/>
    </source>
</evidence>
<evidence type="ECO:0000313" key="3">
    <source>
        <dbReference type="Proteomes" id="UP000507470"/>
    </source>
</evidence>
<name>A0A6J8DQM3_MYTCO</name>
<evidence type="ECO:0000313" key="2">
    <source>
        <dbReference type="EMBL" id="CAC5410928.1"/>
    </source>
</evidence>
<gene>
    <name evidence="2" type="ORF">MCOR_44077</name>
</gene>
<dbReference type="AlphaFoldDB" id="A0A6J8DQM3"/>
<reference evidence="2 3" key="1">
    <citation type="submission" date="2020-06" db="EMBL/GenBank/DDBJ databases">
        <authorList>
            <person name="Li R."/>
            <person name="Bekaert M."/>
        </authorList>
    </citation>
    <scope>NUCLEOTIDE SEQUENCE [LARGE SCALE GENOMIC DNA]</scope>
    <source>
        <strain evidence="3">wild</strain>
    </source>
</reference>
<keyword evidence="3" id="KW-1185">Reference proteome</keyword>
<sequence length="378" mass="41254">MPGFDIIEFDTLNSKSAGSYVRSVMATSVGNQLITTADVHVDELNEKTSERNLNGRGRGNYRGQNGGQNQNSRGGRDKNAAPPKNNCKTKIKYDIKNLPEDWLSSESAVNDINSIIQNLEISNVTQDKINNIYDEFVNVIKTECLQNYHLKNDDSDVNICENDVDVLYDDMLDCEISVEEQMKLQFISGCLFDGTMYATGDKIIISNCLGAMTCMGNNVYTSLEQYGGVCPSTKRSTGQTGCLFNGKIYNKSDIITISHCLAQMKCLGFNAYGELKSLGGICPVKDRRDVNGQTGCLFDGTVYAANEEIIIPSCLGKMTCLGNNNLGPITSLDGVCMQTKRTVDGQSGCLFDGTNNYKAENNLTLKSSSPAVVSGQIH</sequence>
<dbReference type="Proteomes" id="UP000507470">
    <property type="component" value="Unassembled WGS sequence"/>
</dbReference>
<protein>
    <submittedName>
        <fullName evidence="2">Uncharacterized protein</fullName>
    </submittedName>
</protein>
<dbReference type="OrthoDB" id="6139780at2759"/>
<organism evidence="2 3">
    <name type="scientific">Mytilus coruscus</name>
    <name type="common">Sea mussel</name>
    <dbReference type="NCBI Taxonomy" id="42192"/>
    <lineage>
        <taxon>Eukaryota</taxon>
        <taxon>Metazoa</taxon>
        <taxon>Spiralia</taxon>
        <taxon>Lophotrochozoa</taxon>
        <taxon>Mollusca</taxon>
        <taxon>Bivalvia</taxon>
        <taxon>Autobranchia</taxon>
        <taxon>Pteriomorphia</taxon>
        <taxon>Mytilida</taxon>
        <taxon>Mytiloidea</taxon>
        <taxon>Mytilidae</taxon>
        <taxon>Mytilinae</taxon>
        <taxon>Mytilus</taxon>
    </lineage>
</organism>
<feature type="region of interest" description="Disordered" evidence="1">
    <location>
        <begin position="45"/>
        <end position="86"/>
    </location>
</feature>
<proteinExistence type="predicted"/>
<accession>A0A6J8DQM3</accession>